<feature type="region of interest" description="Disordered" evidence="1">
    <location>
        <begin position="1"/>
        <end position="79"/>
    </location>
</feature>
<feature type="compositionally biased region" description="Acidic residues" evidence="1">
    <location>
        <begin position="7"/>
        <end position="16"/>
    </location>
</feature>
<keyword evidence="3" id="KW-1185">Reference proteome</keyword>
<reference evidence="2" key="1">
    <citation type="journal article" date="2023" name="DNA Res.">
        <title>Chromosome-level genome assembly of Phrynocephalus forsythii using third-generation DNA sequencing and Hi-C analysis.</title>
        <authorList>
            <person name="Qi Y."/>
            <person name="Zhao W."/>
            <person name="Zhao Y."/>
            <person name="Niu C."/>
            <person name="Cao S."/>
            <person name="Zhang Y."/>
        </authorList>
    </citation>
    <scope>NUCLEOTIDE SEQUENCE</scope>
    <source>
        <tissue evidence="2">Muscle</tissue>
    </source>
</reference>
<sequence length="111" mass="12643">MSAQFQADDEQCDENDPGLSAMACERIDHKEEERGENSKGGKWYRDDQPAMEKAESPADASELPSFLENQDKRRAEYSDSEKILKCNGDLDRHWGVHAHAKTKNSTEERTL</sequence>
<accession>A0A9Q0X7K6</accession>
<gene>
    <name evidence="2" type="ORF">JRQ81_012282</name>
</gene>
<feature type="compositionally biased region" description="Basic and acidic residues" evidence="1">
    <location>
        <begin position="69"/>
        <end position="79"/>
    </location>
</feature>
<dbReference type="AlphaFoldDB" id="A0A9Q0X7K6"/>
<evidence type="ECO:0000256" key="1">
    <source>
        <dbReference type="SAM" id="MobiDB-lite"/>
    </source>
</evidence>
<evidence type="ECO:0000313" key="2">
    <source>
        <dbReference type="EMBL" id="KAJ7303339.1"/>
    </source>
</evidence>
<name>A0A9Q0X7K6_9SAUR</name>
<protein>
    <submittedName>
        <fullName evidence="2">Uncharacterized protein</fullName>
    </submittedName>
</protein>
<dbReference type="EMBL" id="JAPFRF010000024">
    <property type="protein sequence ID" value="KAJ7303339.1"/>
    <property type="molecule type" value="Genomic_DNA"/>
</dbReference>
<proteinExistence type="predicted"/>
<dbReference type="Proteomes" id="UP001142489">
    <property type="component" value="Unassembled WGS sequence"/>
</dbReference>
<comment type="caution">
    <text evidence="2">The sequence shown here is derived from an EMBL/GenBank/DDBJ whole genome shotgun (WGS) entry which is preliminary data.</text>
</comment>
<evidence type="ECO:0000313" key="3">
    <source>
        <dbReference type="Proteomes" id="UP001142489"/>
    </source>
</evidence>
<feature type="compositionally biased region" description="Basic and acidic residues" evidence="1">
    <location>
        <begin position="25"/>
        <end position="56"/>
    </location>
</feature>
<organism evidence="2 3">
    <name type="scientific">Phrynocephalus forsythii</name>
    <dbReference type="NCBI Taxonomy" id="171643"/>
    <lineage>
        <taxon>Eukaryota</taxon>
        <taxon>Metazoa</taxon>
        <taxon>Chordata</taxon>
        <taxon>Craniata</taxon>
        <taxon>Vertebrata</taxon>
        <taxon>Euteleostomi</taxon>
        <taxon>Lepidosauria</taxon>
        <taxon>Squamata</taxon>
        <taxon>Bifurcata</taxon>
        <taxon>Unidentata</taxon>
        <taxon>Episquamata</taxon>
        <taxon>Toxicofera</taxon>
        <taxon>Iguania</taxon>
        <taxon>Acrodonta</taxon>
        <taxon>Agamidae</taxon>
        <taxon>Agaminae</taxon>
        <taxon>Phrynocephalus</taxon>
    </lineage>
</organism>